<keyword evidence="3" id="KW-1185">Reference proteome</keyword>
<dbReference type="RefSeq" id="WP_038092537.1">
    <property type="nucleotide sequence ID" value="NZ_JHEG04000001.1"/>
</dbReference>
<dbReference type="EMBL" id="JHEG04000001">
    <property type="protein sequence ID" value="KAF3886926.1"/>
    <property type="molecule type" value="Genomic_DNA"/>
</dbReference>
<dbReference type="Proteomes" id="UP000029738">
    <property type="component" value="Unassembled WGS sequence"/>
</dbReference>
<reference evidence="1" key="2">
    <citation type="submission" date="2019-11" db="EMBL/GenBank/DDBJ databases">
        <title>Improved Assembly of Tolypothrix boutellei genome.</title>
        <authorList>
            <person name="Sarangi A.N."/>
            <person name="Mukherjee M."/>
            <person name="Ghosh S."/>
            <person name="Singh D."/>
            <person name="Das A."/>
            <person name="Kant S."/>
            <person name="Prusty A."/>
            <person name="Tripathy S."/>
        </authorList>
    </citation>
    <scope>NUCLEOTIDE SEQUENCE</scope>
    <source>
        <strain evidence="1">VB521301</strain>
    </source>
</reference>
<dbReference type="STRING" id="1479485.DA73_0220765"/>
<dbReference type="AlphaFoldDB" id="A0A0C1QZJ3"/>
<evidence type="ECO:0000313" key="2">
    <source>
        <dbReference type="EMBL" id="KIE10889.1"/>
    </source>
</evidence>
<gene>
    <name evidence="2" type="ORF">DA73_0220765</name>
    <name evidence="1" type="ORF">DA73_0400016590</name>
</gene>
<evidence type="ECO:0000313" key="1">
    <source>
        <dbReference type="EMBL" id="KAF3886926.1"/>
    </source>
</evidence>
<proteinExistence type="predicted"/>
<organism evidence="2">
    <name type="scientific">Tolypothrix bouteillei VB521301</name>
    <dbReference type="NCBI Taxonomy" id="1479485"/>
    <lineage>
        <taxon>Bacteria</taxon>
        <taxon>Bacillati</taxon>
        <taxon>Cyanobacteriota</taxon>
        <taxon>Cyanophyceae</taxon>
        <taxon>Nostocales</taxon>
        <taxon>Tolypothrichaceae</taxon>
        <taxon>Tolypothrix</taxon>
    </lineage>
</organism>
<protein>
    <submittedName>
        <fullName evidence="1">DUF1822 family protein</fullName>
    </submittedName>
</protein>
<dbReference type="InterPro" id="IPR014951">
    <property type="entry name" value="DUF1822"/>
</dbReference>
<reference evidence="2" key="1">
    <citation type="journal article" date="2015" name="Genome Announc.">
        <title>Draft Genome Sequence of Tolypothrix boutellei Strain VB521301.</title>
        <authorList>
            <person name="Chandrababunaidu M.M."/>
            <person name="Singh D."/>
            <person name="Sen D."/>
            <person name="Bhan S."/>
            <person name="Das S."/>
            <person name="Gupta A."/>
            <person name="Adhikary S.P."/>
            <person name="Tripathy S."/>
        </authorList>
    </citation>
    <scope>NUCLEOTIDE SEQUENCE</scope>
    <source>
        <strain evidence="2">VB521301</strain>
    </source>
</reference>
<accession>A0A0C1QZJ3</accession>
<comment type="caution">
    <text evidence="2">The sequence shown here is derived from an EMBL/GenBank/DDBJ whole genome shotgun (WGS) entry which is preliminary data.</text>
</comment>
<dbReference type="Pfam" id="PF08852">
    <property type="entry name" value="DUF1822"/>
    <property type="match status" value="1"/>
</dbReference>
<evidence type="ECO:0000313" key="3">
    <source>
        <dbReference type="Proteomes" id="UP000029738"/>
    </source>
</evidence>
<name>A0A0C1QZJ3_9CYAN</name>
<sequence>MKRTIYELDDIPLTLPITLAARRTAEKFANEQPTPEKAAQVRLNTLCVWVVHQYLEFLGIPTNLKKSDSWNPVIRLCADVADLEMPGIGRLECRPIQRFEQFCYIPPETWEERIGYIVVQINESSQDANLLGFVPSISTERLPLNQLQPLENLIEHLGELQKTPAKTLVNLSQWLTGVFDAGWQTLESLWNQPELRPGYAFRSSEIVDRMPESDSLTKRGKLIDLGIQIANQPVMLIVEIRPDINSQTSVRLQVHPTGNSSYLIPGLQLTVLDGSGAVFLESQARSADNYIQLQFQGEPGEQFSVKLGLNDASVTEHFVI</sequence>
<dbReference type="OrthoDB" id="512705at2"/>
<dbReference type="EMBL" id="JHEG02000048">
    <property type="protein sequence ID" value="KIE10889.1"/>
    <property type="molecule type" value="Genomic_DNA"/>
</dbReference>